<dbReference type="AlphaFoldDB" id="A0AAC8VHP6"/>
<organism evidence="1 2">
    <name type="scientific">Piscirickettsia salmonis</name>
    <dbReference type="NCBI Taxonomy" id="1238"/>
    <lineage>
        <taxon>Bacteria</taxon>
        <taxon>Pseudomonadati</taxon>
        <taxon>Pseudomonadota</taxon>
        <taxon>Gammaproteobacteria</taxon>
        <taxon>Thiotrichales</taxon>
        <taxon>Piscirickettsiaceae</taxon>
        <taxon>Piscirickettsia</taxon>
    </lineage>
</organism>
<dbReference type="Proteomes" id="UP000029558">
    <property type="component" value="Chromosome"/>
</dbReference>
<evidence type="ECO:0000313" key="1">
    <source>
        <dbReference type="EMBL" id="ALB22748.1"/>
    </source>
</evidence>
<accession>A0AAC8VHP6</accession>
<evidence type="ECO:0000313" key="2">
    <source>
        <dbReference type="Proteomes" id="UP000029558"/>
    </source>
</evidence>
<name>A0AAC8VHP6_PISSA</name>
<sequence length="128" mass="14214">MFLVVLTTASCAVANNFCQEARDLRLEVSAYTCPKLDFSLSLRLAQAADEDSLVKLICAQSKKQDYCLSGALSFKTEANGLSSIAIIEKKKTCLMAKEDQEQLNLYLSAYLLSKQCFNSKAAFFKDLF</sequence>
<proteinExistence type="predicted"/>
<protein>
    <submittedName>
        <fullName evidence="1">Membrane protein</fullName>
    </submittedName>
</protein>
<dbReference type="EMBL" id="CP012508">
    <property type="protein sequence ID" value="ALB22748.1"/>
    <property type="molecule type" value="Genomic_DNA"/>
</dbReference>
<reference evidence="1 2" key="1">
    <citation type="journal article" date="2014" name="Genome Announc.">
        <title>Comparative Genome Analysis of Two Isolates of the Fish Pathogen Piscirickettsia salmonis from Different Hosts Reveals Major Differences in Virulence-Associated Secretion Systems.</title>
        <authorList>
            <person name="Bohle H."/>
            <person name="Henriquez P."/>
            <person name="Grothusen H."/>
            <person name="Navas E."/>
            <person name="Sandoval A."/>
            <person name="Bustamante F."/>
            <person name="Bustos P."/>
            <person name="Mancilla M."/>
        </authorList>
    </citation>
    <scope>NUCLEOTIDE SEQUENCE [LARGE SCALE GENOMIC DNA]</scope>
    <source>
        <strain evidence="2">B1-32597</strain>
    </source>
</reference>
<gene>
    <name evidence="1" type="ORF">KU39_1566</name>
</gene>